<protein>
    <submittedName>
        <fullName evidence="1">Uncharacterized protein</fullName>
    </submittedName>
</protein>
<reference evidence="1 2" key="1">
    <citation type="submission" date="2018-03" db="EMBL/GenBank/DDBJ databases">
        <title>Genomic Encyclopedia of Archaeal and Bacterial Type Strains, Phase II (KMG-II): from individual species to whole genera.</title>
        <authorList>
            <person name="Goeker M."/>
        </authorList>
    </citation>
    <scope>NUCLEOTIDE SEQUENCE [LARGE SCALE GENOMIC DNA]</scope>
    <source>
        <strain evidence="1 2">DSM 100346</strain>
    </source>
</reference>
<dbReference type="Proteomes" id="UP000245880">
    <property type="component" value="Unassembled WGS sequence"/>
</dbReference>
<comment type="caution">
    <text evidence="1">The sequence shown here is derived from an EMBL/GenBank/DDBJ whole genome shotgun (WGS) entry which is preliminary data.</text>
</comment>
<evidence type="ECO:0000313" key="2">
    <source>
        <dbReference type="Proteomes" id="UP000245880"/>
    </source>
</evidence>
<sequence length="100" mass="11996">FINNESIAINGKQTQLFVPGYFINRNKKEITAERALNRISYAMGRSRMDRNTITRRKKPFYNVNKGEIYQEISDYLSKKLPPAIQQTFKEFYERPVWERE</sequence>
<name>A0A316A6L2_9BACT</name>
<evidence type="ECO:0000313" key="1">
    <source>
        <dbReference type="EMBL" id="PWJ52620.1"/>
    </source>
</evidence>
<organism evidence="1 2">
    <name type="scientific">Dyadobacter jejuensis</name>
    <dbReference type="NCBI Taxonomy" id="1082580"/>
    <lineage>
        <taxon>Bacteria</taxon>
        <taxon>Pseudomonadati</taxon>
        <taxon>Bacteroidota</taxon>
        <taxon>Cytophagia</taxon>
        <taxon>Cytophagales</taxon>
        <taxon>Spirosomataceae</taxon>
        <taxon>Dyadobacter</taxon>
    </lineage>
</organism>
<keyword evidence="2" id="KW-1185">Reference proteome</keyword>
<dbReference type="AlphaFoldDB" id="A0A316A6L2"/>
<accession>A0A316A6L2</accession>
<proteinExistence type="predicted"/>
<gene>
    <name evidence="1" type="ORF">CLV98_1351</name>
</gene>
<feature type="non-terminal residue" evidence="1">
    <location>
        <position position="1"/>
    </location>
</feature>
<dbReference type="RefSeq" id="WP_158281323.1">
    <property type="nucleotide sequence ID" value="NZ_QGDT01000035.1"/>
</dbReference>
<dbReference type="EMBL" id="QGDT01000035">
    <property type="protein sequence ID" value="PWJ52620.1"/>
    <property type="molecule type" value="Genomic_DNA"/>
</dbReference>